<dbReference type="Pfam" id="PF00858">
    <property type="entry name" value="ASC"/>
    <property type="match status" value="1"/>
</dbReference>
<evidence type="ECO:0000256" key="8">
    <source>
        <dbReference type="ARBA" id="ARBA00023065"/>
    </source>
</evidence>
<dbReference type="Gene3D" id="1.10.287.770">
    <property type="entry name" value="YojJ-like"/>
    <property type="match status" value="1"/>
</dbReference>
<dbReference type="AlphaFoldDB" id="A0A1I7RYL0"/>
<evidence type="ECO:0000256" key="10">
    <source>
        <dbReference type="ARBA" id="ARBA00023180"/>
    </source>
</evidence>
<feature type="compositionally biased region" description="Basic and acidic residues" evidence="14">
    <location>
        <begin position="269"/>
        <end position="281"/>
    </location>
</feature>
<keyword evidence="11 13" id="KW-0739">Sodium transport</keyword>
<evidence type="ECO:0000256" key="2">
    <source>
        <dbReference type="ARBA" id="ARBA00007193"/>
    </source>
</evidence>
<dbReference type="InterPro" id="IPR001873">
    <property type="entry name" value="ENaC"/>
</dbReference>
<evidence type="ECO:0000256" key="9">
    <source>
        <dbReference type="ARBA" id="ARBA00023136"/>
    </source>
</evidence>
<evidence type="ECO:0000313" key="17">
    <source>
        <dbReference type="WBParaSite" id="BXY_0582700.1"/>
    </source>
</evidence>
<keyword evidence="6 15" id="KW-1133">Transmembrane helix</keyword>
<dbReference type="PRINTS" id="PR01078">
    <property type="entry name" value="AMINACHANNEL"/>
</dbReference>
<comment type="similarity">
    <text evidence="2 13">Belongs to the amiloride-sensitive sodium channel (TC 1.A.6) family.</text>
</comment>
<keyword evidence="10" id="KW-0325">Glycoprotein</keyword>
<comment type="subcellular location">
    <subcellularLocation>
        <location evidence="1">Membrane</location>
        <topology evidence="1">Multi-pass membrane protein</topology>
    </subcellularLocation>
</comment>
<evidence type="ECO:0000256" key="12">
    <source>
        <dbReference type="ARBA" id="ARBA00023303"/>
    </source>
</evidence>
<name>A0A1I7RYL0_BURXY</name>
<keyword evidence="3 13" id="KW-0813">Transport</keyword>
<feature type="transmembrane region" description="Helical" evidence="15">
    <location>
        <begin position="206"/>
        <end position="233"/>
    </location>
</feature>
<keyword evidence="12 13" id="KW-0407">Ion channel</keyword>
<sequence length="295" mass="33642">MKARKRASRPPNHSVRWVLFFRKEEMFGRIWSNFLVDYLGSQRPVEVAVFRFDISVLPSPSLDFPCEFLHLEREVFCHVFEASRMQNLTFFATESVDCADSIINVALEDSESFSIEQCNCPYDCDQSFYLIAMSQAKWVPPSHIPPECANQSISSPLWSTSDECIAWYKENTIMLELYFERPYYQSNLEASAYSWTDALADVGGQLGLWLGMSVISLVELGMLAGVAIAFVFLQPKNVNIKGYDYWKEFNNQIDAKGSDLYKADAKEDPLPPKIIHSDDLKSSYSDIGHTGQEMP</sequence>
<evidence type="ECO:0000256" key="7">
    <source>
        <dbReference type="ARBA" id="ARBA00023053"/>
    </source>
</evidence>
<dbReference type="eggNOG" id="KOG4294">
    <property type="taxonomic scope" value="Eukaryota"/>
</dbReference>
<reference evidence="17" key="1">
    <citation type="submission" date="2016-11" db="UniProtKB">
        <authorList>
            <consortium name="WormBaseParasite"/>
        </authorList>
    </citation>
    <scope>IDENTIFICATION</scope>
</reference>
<evidence type="ECO:0000256" key="6">
    <source>
        <dbReference type="ARBA" id="ARBA00022989"/>
    </source>
</evidence>
<evidence type="ECO:0000256" key="14">
    <source>
        <dbReference type="SAM" id="MobiDB-lite"/>
    </source>
</evidence>
<keyword evidence="7" id="KW-0915">Sodium</keyword>
<evidence type="ECO:0000256" key="1">
    <source>
        <dbReference type="ARBA" id="ARBA00004141"/>
    </source>
</evidence>
<dbReference type="PANTHER" id="PTHR11690">
    <property type="entry name" value="AMILORIDE-SENSITIVE SODIUM CHANNEL-RELATED"/>
    <property type="match status" value="1"/>
</dbReference>
<evidence type="ECO:0000256" key="15">
    <source>
        <dbReference type="SAM" id="Phobius"/>
    </source>
</evidence>
<evidence type="ECO:0000256" key="4">
    <source>
        <dbReference type="ARBA" id="ARBA00022461"/>
    </source>
</evidence>
<keyword evidence="8 13" id="KW-0406">Ion transport</keyword>
<dbReference type="GO" id="GO:0005886">
    <property type="term" value="C:plasma membrane"/>
    <property type="evidence" value="ECO:0007669"/>
    <property type="project" value="TreeGrafter"/>
</dbReference>
<evidence type="ECO:0000256" key="3">
    <source>
        <dbReference type="ARBA" id="ARBA00022448"/>
    </source>
</evidence>
<evidence type="ECO:0000313" key="16">
    <source>
        <dbReference type="Proteomes" id="UP000095284"/>
    </source>
</evidence>
<dbReference type="WBParaSite" id="BXY_0582700.1">
    <property type="protein sequence ID" value="BXY_0582700.1"/>
    <property type="gene ID" value="BXY_0582700"/>
</dbReference>
<evidence type="ECO:0000256" key="5">
    <source>
        <dbReference type="ARBA" id="ARBA00022692"/>
    </source>
</evidence>
<accession>A0A1I7RYL0</accession>
<keyword evidence="9 15" id="KW-0472">Membrane</keyword>
<dbReference type="PANTHER" id="PTHR11690:SF248">
    <property type="entry name" value="PICKPOCKET 17, ISOFORM A"/>
    <property type="match status" value="1"/>
</dbReference>
<protein>
    <submittedName>
        <fullName evidence="17">Amiloride-sensitive sodium channel</fullName>
    </submittedName>
</protein>
<feature type="region of interest" description="Disordered" evidence="14">
    <location>
        <begin position="269"/>
        <end position="295"/>
    </location>
</feature>
<proteinExistence type="inferred from homology"/>
<keyword evidence="4 13" id="KW-0894">Sodium channel</keyword>
<dbReference type="Proteomes" id="UP000095284">
    <property type="component" value="Unplaced"/>
</dbReference>
<evidence type="ECO:0000256" key="13">
    <source>
        <dbReference type="RuleBase" id="RU000679"/>
    </source>
</evidence>
<organism evidence="16 17">
    <name type="scientific">Bursaphelenchus xylophilus</name>
    <name type="common">Pinewood nematode worm</name>
    <name type="synonym">Aphelenchoides xylophilus</name>
    <dbReference type="NCBI Taxonomy" id="6326"/>
    <lineage>
        <taxon>Eukaryota</taxon>
        <taxon>Metazoa</taxon>
        <taxon>Ecdysozoa</taxon>
        <taxon>Nematoda</taxon>
        <taxon>Chromadorea</taxon>
        <taxon>Rhabditida</taxon>
        <taxon>Tylenchina</taxon>
        <taxon>Tylenchomorpha</taxon>
        <taxon>Aphelenchoidea</taxon>
        <taxon>Aphelenchoididae</taxon>
        <taxon>Bursaphelenchus</taxon>
    </lineage>
</organism>
<keyword evidence="5 13" id="KW-0812">Transmembrane</keyword>
<evidence type="ECO:0000256" key="11">
    <source>
        <dbReference type="ARBA" id="ARBA00023201"/>
    </source>
</evidence>
<dbReference type="GO" id="GO:0015280">
    <property type="term" value="F:ligand-gated sodium channel activity"/>
    <property type="evidence" value="ECO:0007669"/>
    <property type="project" value="TreeGrafter"/>
</dbReference>